<dbReference type="SUPFAM" id="SSF53335">
    <property type="entry name" value="S-adenosyl-L-methionine-dependent methyltransferases"/>
    <property type="match status" value="1"/>
</dbReference>
<dbReference type="AlphaFoldDB" id="A0A1G8EEZ7"/>
<dbReference type="RefSeq" id="WP_093172221.1">
    <property type="nucleotide sequence ID" value="NZ_FNCN01000020.1"/>
</dbReference>
<dbReference type="OrthoDB" id="3216820at2"/>
<dbReference type="CDD" id="cd02440">
    <property type="entry name" value="AdoMet_MTases"/>
    <property type="match status" value="1"/>
</dbReference>
<dbReference type="STRING" id="504805.SAMN05421505_12071"/>
<dbReference type="Proteomes" id="UP000198923">
    <property type="component" value="Unassembled WGS sequence"/>
</dbReference>
<dbReference type="PIRSF" id="PIRSF017393">
    <property type="entry name" value="MTase_SAV2177"/>
    <property type="match status" value="1"/>
</dbReference>
<dbReference type="GO" id="GO:0032259">
    <property type="term" value="P:methylation"/>
    <property type="evidence" value="ECO:0007669"/>
    <property type="project" value="UniProtKB-KW"/>
</dbReference>
<reference evidence="1 2" key="1">
    <citation type="submission" date="2016-10" db="EMBL/GenBank/DDBJ databases">
        <authorList>
            <person name="de Groot N.N."/>
        </authorList>
    </citation>
    <scope>NUCLEOTIDE SEQUENCE [LARGE SCALE GENOMIC DNA]</scope>
    <source>
        <strain evidence="1 2">CPCC 201354</strain>
    </source>
</reference>
<name>A0A1G8EEZ7_9ACTN</name>
<dbReference type="InterPro" id="IPR006764">
    <property type="entry name" value="SAM_dep_MeTrfase_SAV2177_type"/>
</dbReference>
<proteinExistence type="predicted"/>
<dbReference type="InterPro" id="IPR029063">
    <property type="entry name" value="SAM-dependent_MTases_sf"/>
</dbReference>
<protein>
    <submittedName>
        <fullName evidence="1">S-adenosyl methyltransferase</fullName>
    </submittedName>
</protein>
<accession>A0A1G8EEZ7</accession>
<keyword evidence="1" id="KW-0489">Methyltransferase</keyword>
<dbReference type="GO" id="GO:0008168">
    <property type="term" value="F:methyltransferase activity"/>
    <property type="evidence" value="ECO:0007669"/>
    <property type="project" value="UniProtKB-KW"/>
</dbReference>
<evidence type="ECO:0000313" key="1">
    <source>
        <dbReference type="EMBL" id="SDH68466.1"/>
    </source>
</evidence>
<evidence type="ECO:0000313" key="2">
    <source>
        <dbReference type="Proteomes" id="UP000198923"/>
    </source>
</evidence>
<dbReference type="Pfam" id="PF04672">
    <property type="entry name" value="Methyltransf_19"/>
    <property type="match status" value="1"/>
</dbReference>
<gene>
    <name evidence="1" type="ORF">SAMN05421505_12071</name>
</gene>
<keyword evidence="1" id="KW-0808">Transferase</keyword>
<dbReference type="EMBL" id="FNCN01000020">
    <property type="protein sequence ID" value="SDH68466.1"/>
    <property type="molecule type" value="Genomic_DNA"/>
</dbReference>
<organism evidence="1 2">
    <name type="scientific">Sinosporangium album</name>
    <dbReference type="NCBI Taxonomy" id="504805"/>
    <lineage>
        <taxon>Bacteria</taxon>
        <taxon>Bacillati</taxon>
        <taxon>Actinomycetota</taxon>
        <taxon>Actinomycetes</taxon>
        <taxon>Streptosporangiales</taxon>
        <taxon>Streptosporangiaceae</taxon>
        <taxon>Sinosporangium</taxon>
    </lineage>
</organism>
<dbReference type="Gene3D" id="3.40.50.150">
    <property type="entry name" value="Vaccinia Virus protein VP39"/>
    <property type="match status" value="1"/>
</dbReference>
<sequence length="268" mass="28888">MDELHDLGPPLSASTPNVARIYDALLGGKDNFPADREAAQRLMRLMPDVKAAAQLNRAFLKRAVRRLTHAGITQYIDLGSGLPTQENVHEVAQAVNPNAKVVYVDHDPVPVTHGRAILKGTGVVMLHADIRQPLTILHDPVVRDTIDYRQPVALIAVAVLHFLADPHEVLRCFADRLAPGSRLVLSHGTSDGADPRTVAEGKSIYKQTSAPVYPRPAAEIAAMLEAFGTVDEPGLVPVTDWHPDPEAFPPAPVPWLLVGTATKPPGTT</sequence>
<keyword evidence="2" id="KW-1185">Reference proteome</keyword>